<dbReference type="VEuPathDB" id="TrichDB:TRFO_17979"/>
<sequence>MKCDSQSKGNINCCFEKDNSSINPTFIFKGMILDRKKSFKFYNIGKGDVIMAIEKNKFTQKFNFFLKTYDYDEFKNRLIQIKDRSFRRELSRIIDQKVTLKEDYLIRSAFSKRKSTLYKKDPNQSQIKIEDYSKNTEPSVDPLPLFIF</sequence>
<dbReference type="Proteomes" id="UP000179807">
    <property type="component" value="Unassembled WGS sequence"/>
</dbReference>
<proteinExistence type="predicted"/>
<reference evidence="1" key="1">
    <citation type="submission" date="2016-10" db="EMBL/GenBank/DDBJ databases">
        <authorList>
            <person name="Benchimol M."/>
            <person name="Almeida L.G."/>
            <person name="Vasconcelos A.T."/>
            <person name="Perreira-Neves A."/>
            <person name="Rosa I.A."/>
            <person name="Tasca T."/>
            <person name="Bogo M.R."/>
            <person name="de Souza W."/>
        </authorList>
    </citation>
    <scope>NUCLEOTIDE SEQUENCE [LARGE SCALE GENOMIC DNA]</scope>
    <source>
        <strain evidence="1">K</strain>
    </source>
</reference>
<keyword evidence="2" id="KW-1185">Reference proteome</keyword>
<evidence type="ECO:0000313" key="1">
    <source>
        <dbReference type="EMBL" id="OHT12284.1"/>
    </source>
</evidence>
<dbReference type="EMBL" id="MLAK01000567">
    <property type="protein sequence ID" value="OHT12284.1"/>
    <property type="molecule type" value="Genomic_DNA"/>
</dbReference>
<dbReference type="RefSeq" id="XP_068365420.1">
    <property type="nucleotide sequence ID" value="XM_068499901.1"/>
</dbReference>
<dbReference type="GeneID" id="94834605"/>
<evidence type="ECO:0000313" key="2">
    <source>
        <dbReference type="Proteomes" id="UP000179807"/>
    </source>
</evidence>
<accession>A0A1J4KR58</accession>
<comment type="caution">
    <text evidence="1">The sequence shown here is derived from an EMBL/GenBank/DDBJ whole genome shotgun (WGS) entry which is preliminary data.</text>
</comment>
<organism evidence="1 2">
    <name type="scientific">Tritrichomonas foetus</name>
    <dbReference type="NCBI Taxonomy" id="1144522"/>
    <lineage>
        <taxon>Eukaryota</taxon>
        <taxon>Metamonada</taxon>
        <taxon>Parabasalia</taxon>
        <taxon>Tritrichomonadida</taxon>
        <taxon>Tritrichomonadidae</taxon>
        <taxon>Tritrichomonas</taxon>
    </lineage>
</organism>
<dbReference type="AlphaFoldDB" id="A0A1J4KR58"/>
<protein>
    <submittedName>
        <fullName evidence="1">Uncharacterized protein</fullName>
    </submittedName>
</protein>
<gene>
    <name evidence="1" type="ORF">TRFO_17979</name>
</gene>
<name>A0A1J4KR58_9EUKA</name>